<organism evidence="2 3">
    <name type="scientific">Flavobacterium fryxellicola</name>
    <dbReference type="NCBI Taxonomy" id="249352"/>
    <lineage>
        <taxon>Bacteria</taxon>
        <taxon>Pseudomonadati</taxon>
        <taxon>Bacteroidota</taxon>
        <taxon>Flavobacteriia</taxon>
        <taxon>Flavobacteriales</taxon>
        <taxon>Flavobacteriaceae</taxon>
        <taxon>Flavobacterium</taxon>
    </lineage>
</organism>
<keyword evidence="1" id="KW-1133">Transmembrane helix</keyword>
<name>A0A167UZ98_9FLAO</name>
<evidence type="ECO:0000313" key="3">
    <source>
        <dbReference type="Proteomes" id="UP000077164"/>
    </source>
</evidence>
<feature type="transmembrane region" description="Helical" evidence="1">
    <location>
        <begin position="29"/>
        <end position="49"/>
    </location>
</feature>
<sequence length="82" mass="9690">MRKIYKRNILIETRNKYSCSPRVNKSAKFLDIFLGALIGLLSLVSPIIMKHDKFDEINKERRKFKSEKDLSNNNYNSQLKLD</sequence>
<proteinExistence type="predicted"/>
<dbReference type="STRING" id="249352.SAMN05444395_10514"/>
<protein>
    <submittedName>
        <fullName evidence="2">Uncharacterized protein</fullName>
    </submittedName>
</protein>
<evidence type="ECO:0000256" key="1">
    <source>
        <dbReference type="SAM" id="Phobius"/>
    </source>
</evidence>
<dbReference type="AlphaFoldDB" id="A0A167UZ98"/>
<keyword evidence="1" id="KW-0812">Transmembrane</keyword>
<keyword evidence="1" id="KW-0472">Membrane</keyword>
<accession>A0A167UZ98</accession>
<gene>
    <name evidence="2" type="ORF">FBFR_13560</name>
</gene>
<reference evidence="2 3" key="1">
    <citation type="submission" date="2016-03" db="EMBL/GenBank/DDBJ databases">
        <title>Draft genome sequence of Flavobacterium fryxellicola DSM 16209.</title>
        <authorList>
            <person name="Shin S.-K."/>
            <person name="Yi H."/>
        </authorList>
    </citation>
    <scope>NUCLEOTIDE SEQUENCE [LARGE SCALE GENOMIC DNA]</scope>
    <source>
        <strain evidence="2 3">DSM 16209</strain>
    </source>
</reference>
<keyword evidence="3" id="KW-1185">Reference proteome</keyword>
<dbReference type="EMBL" id="LVJE01000038">
    <property type="protein sequence ID" value="OAB25942.1"/>
    <property type="molecule type" value="Genomic_DNA"/>
</dbReference>
<evidence type="ECO:0000313" key="2">
    <source>
        <dbReference type="EMBL" id="OAB25942.1"/>
    </source>
</evidence>
<dbReference type="Proteomes" id="UP000077164">
    <property type="component" value="Unassembled WGS sequence"/>
</dbReference>
<comment type="caution">
    <text evidence="2">The sequence shown here is derived from an EMBL/GenBank/DDBJ whole genome shotgun (WGS) entry which is preliminary data.</text>
</comment>